<evidence type="ECO:0000313" key="1">
    <source>
        <dbReference type="EMBL" id="AFV90742.1"/>
    </source>
</evidence>
<dbReference type="NCBIfam" id="NF007136">
    <property type="entry name" value="PRK09582.1"/>
    <property type="match status" value="1"/>
</dbReference>
<dbReference type="Proteomes" id="UP000000214">
    <property type="component" value="Chromosome"/>
</dbReference>
<dbReference type="SUPFAM" id="SSF140376">
    <property type="entry name" value="ChaB-like"/>
    <property type="match status" value="1"/>
</dbReference>
<dbReference type="STRING" id="1171373.PACID_29770"/>
<gene>
    <name evidence="1" type="ordered locus">PACID_29770</name>
</gene>
<dbReference type="Gene3D" id="1.10.1740.70">
    <property type="entry name" value="ChaB"/>
    <property type="match status" value="1"/>
</dbReference>
<dbReference type="EMBL" id="CP003493">
    <property type="protein sequence ID" value="AFV90742.1"/>
    <property type="molecule type" value="Genomic_DNA"/>
</dbReference>
<dbReference type="KEGG" id="pbo:PACID_29770"/>
<dbReference type="AlphaFoldDB" id="K7S824"/>
<protein>
    <submittedName>
        <fullName evidence="1">ChaB multi-domain protein</fullName>
    </submittedName>
</protein>
<accession>K7S824</accession>
<dbReference type="GeneID" id="88084809"/>
<dbReference type="InterPro" id="IPR037205">
    <property type="entry name" value="ChaB_sf"/>
</dbReference>
<sequence length="75" mass="8743">MPYTDTNDLPESVQRVLPMHAQDIYKEAYNSAFDQYKDPSERRGNEDREAAAHKVAWAAVKESYSKGEDGKWHRR</sequence>
<dbReference type="eggNOG" id="COG4572">
    <property type="taxonomic scope" value="Bacteria"/>
</dbReference>
<reference evidence="1 2" key="1">
    <citation type="journal article" date="2012" name="BMC Genomics">
        <title>The genome sequence of Propionibacterium acidipropionici provides insights into its biotechnological and industrial potential.</title>
        <authorList>
            <person name="Parizzi L.P."/>
            <person name="Grassi M.C."/>
            <person name="Llerena L.A."/>
            <person name="Carazzolle M.F."/>
            <person name="Queiroz V.L."/>
            <person name="Lunardi I."/>
            <person name="Zeidler A.F."/>
            <person name="Teixeira P.J."/>
            <person name="Mieczkowski P."/>
            <person name="Rincones J."/>
            <person name="Pereira G.A."/>
        </authorList>
    </citation>
    <scope>NUCLEOTIDE SEQUENCE [LARGE SCALE GENOMIC DNA]</scope>
    <source>
        <strain evidence="2">ATCC 4875 / DSM 20272 / JCM 6432 / NBRC 12425 / NCIMB 8070</strain>
    </source>
</reference>
<organism evidence="1 2">
    <name type="scientific">Acidipropionibacterium acidipropionici (strain ATCC 4875 / DSM 20272 / JCM 6432 / NBRC 12425 / NCIMB 8070 / 4)</name>
    <name type="common">Propionibacterium acidipropionici</name>
    <dbReference type="NCBI Taxonomy" id="1171373"/>
    <lineage>
        <taxon>Bacteria</taxon>
        <taxon>Bacillati</taxon>
        <taxon>Actinomycetota</taxon>
        <taxon>Actinomycetes</taxon>
        <taxon>Propionibacteriales</taxon>
        <taxon>Propionibacteriaceae</taxon>
        <taxon>Acidipropionibacterium</taxon>
    </lineage>
</organism>
<proteinExistence type="predicted"/>
<dbReference type="Pfam" id="PF06150">
    <property type="entry name" value="ChaB"/>
    <property type="match status" value="1"/>
</dbReference>
<dbReference type="InterPro" id="IPR009317">
    <property type="entry name" value="ChaB"/>
</dbReference>
<dbReference type="PATRIC" id="fig|1171373.8.peg.2926"/>
<name>K7S824_ACIA4</name>
<evidence type="ECO:0000313" key="2">
    <source>
        <dbReference type="Proteomes" id="UP000000214"/>
    </source>
</evidence>
<dbReference type="HOGENOM" id="CLU_179907_0_0_11"/>
<dbReference type="RefSeq" id="WP_015071639.1">
    <property type="nucleotide sequence ID" value="NC_019395.1"/>
</dbReference>